<evidence type="ECO:0000256" key="8">
    <source>
        <dbReference type="RuleBase" id="RU003857"/>
    </source>
</evidence>
<keyword evidence="2 8" id="KW-0813">Transport</keyword>
<dbReference type="GO" id="GO:0030322">
    <property type="term" value="P:stabilization of membrane potential"/>
    <property type="evidence" value="ECO:0007669"/>
    <property type="project" value="TreeGrafter"/>
</dbReference>
<organism evidence="12 13">
    <name type="scientific">Tetragonisca angustula</name>
    <dbReference type="NCBI Taxonomy" id="166442"/>
    <lineage>
        <taxon>Eukaryota</taxon>
        <taxon>Metazoa</taxon>
        <taxon>Ecdysozoa</taxon>
        <taxon>Arthropoda</taxon>
        <taxon>Hexapoda</taxon>
        <taxon>Insecta</taxon>
        <taxon>Pterygota</taxon>
        <taxon>Neoptera</taxon>
        <taxon>Endopterygota</taxon>
        <taxon>Hymenoptera</taxon>
        <taxon>Apocrita</taxon>
        <taxon>Aculeata</taxon>
        <taxon>Apoidea</taxon>
        <taxon>Anthophila</taxon>
        <taxon>Apidae</taxon>
        <taxon>Tetragonisca</taxon>
    </lineage>
</organism>
<evidence type="ECO:0000259" key="11">
    <source>
        <dbReference type="Pfam" id="PF07885"/>
    </source>
</evidence>
<comment type="similarity">
    <text evidence="8">Belongs to the two pore domain potassium channel (TC 1.A.1.8) family.</text>
</comment>
<feature type="compositionally biased region" description="Basic and acidic residues" evidence="9">
    <location>
        <begin position="568"/>
        <end position="581"/>
    </location>
</feature>
<keyword evidence="5 8" id="KW-0406">Ion transport</keyword>
<dbReference type="PANTHER" id="PTHR11003">
    <property type="entry name" value="POTASSIUM CHANNEL, SUBFAMILY K"/>
    <property type="match status" value="1"/>
</dbReference>
<evidence type="ECO:0000256" key="1">
    <source>
        <dbReference type="ARBA" id="ARBA00004141"/>
    </source>
</evidence>
<dbReference type="GO" id="GO:0022841">
    <property type="term" value="F:potassium ion leak channel activity"/>
    <property type="evidence" value="ECO:0007669"/>
    <property type="project" value="TreeGrafter"/>
</dbReference>
<comment type="subcellular location">
    <subcellularLocation>
        <location evidence="1">Membrane</location>
        <topology evidence="1">Multi-pass membrane protein</topology>
    </subcellularLocation>
</comment>
<feature type="transmembrane region" description="Helical" evidence="10">
    <location>
        <begin position="178"/>
        <end position="202"/>
    </location>
</feature>
<proteinExistence type="inferred from homology"/>
<protein>
    <recommendedName>
        <fullName evidence="11">Potassium channel domain-containing protein</fullName>
    </recommendedName>
</protein>
<feature type="region of interest" description="Disordered" evidence="9">
    <location>
        <begin position="897"/>
        <end position="917"/>
    </location>
</feature>
<evidence type="ECO:0000256" key="2">
    <source>
        <dbReference type="ARBA" id="ARBA00022448"/>
    </source>
</evidence>
<feature type="compositionally biased region" description="Polar residues" evidence="9">
    <location>
        <begin position="908"/>
        <end position="917"/>
    </location>
</feature>
<dbReference type="SUPFAM" id="SSF81324">
    <property type="entry name" value="Voltage-gated potassium channels"/>
    <property type="match status" value="2"/>
</dbReference>
<keyword evidence="4 10" id="KW-1133">Transmembrane helix</keyword>
<feature type="transmembrane region" description="Helical" evidence="10">
    <location>
        <begin position="214"/>
        <end position="233"/>
    </location>
</feature>
<feature type="compositionally biased region" description="Basic and acidic residues" evidence="9">
    <location>
        <begin position="439"/>
        <end position="460"/>
    </location>
</feature>
<name>A0AAW0ZRS6_9HYME</name>
<comment type="caution">
    <text evidence="12">The sequence shown here is derived from an EMBL/GenBank/DDBJ whole genome shotgun (WGS) entry which is preliminary data.</text>
</comment>
<dbReference type="EMBL" id="JAWNGG020000136">
    <property type="protein sequence ID" value="KAK9299924.1"/>
    <property type="molecule type" value="Genomic_DNA"/>
</dbReference>
<feature type="transmembrane region" description="Helical" evidence="10">
    <location>
        <begin position="6"/>
        <end position="27"/>
    </location>
</feature>
<keyword evidence="3 8" id="KW-0812">Transmembrane</keyword>
<feature type="transmembrane region" description="Helical" evidence="10">
    <location>
        <begin position="123"/>
        <end position="149"/>
    </location>
</feature>
<feature type="compositionally biased region" description="Polar residues" evidence="9">
    <location>
        <begin position="582"/>
        <end position="592"/>
    </location>
</feature>
<feature type="region of interest" description="Disordered" evidence="9">
    <location>
        <begin position="439"/>
        <end position="469"/>
    </location>
</feature>
<feature type="region of interest" description="Disordered" evidence="9">
    <location>
        <begin position="691"/>
        <end position="823"/>
    </location>
</feature>
<feature type="compositionally biased region" description="Low complexity" evidence="9">
    <location>
        <begin position="691"/>
        <end position="716"/>
    </location>
</feature>
<keyword evidence="7 8" id="KW-0407">Ion channel</keyword>
<feature type="transmembrane region" description="Helical" evidence="10">
    <location>
        <begin position="92"/>
        <end position="111"/>
    </location>
</feature>
<evidence type="ECO:0000256" key="9">
    <source>
        <dbReference type="SAM" id="MobiDB-lite"/>
    </source>
</evidence>
<accession>A0AAW0ZRS6</accession>
<dbReference type="GO" id="GO:0005886">
    <property type="term" value="C:plasma membrane"/>
    <property type="evidence" value="ECO:0007669"/>
    <property type="project" value="TreeGrafter"/>
</dbReference>
<dbReference type="InterPro" id="IPR013099">
    <property type="entry name" value="K_chnl_dom"/>
</dbReference>
<evidence type="ECO:0000313" key="12">
    <source>
        <dbReference type="EMBL" id="KAK9299924.1"/>
    </source>
</evidence>
<dbReference type="PRINTS" id="PR01333">
    <property type="entry name" value="2POREKCHANEL"/>
</dbReference>
<evidence type="ECO:0000256" key="3">
    <source>
        <dbReference type="ARBA" id="ARBA00022692"/>
    </source>
</evidence>
<feature type="compositionally biased region" description="Low complexity" evidence="9">
    <location>
        <begin position="897"/>
        <end position="907"/>
    </location>
</feature>
<keyword evidence="6 10" id="KW-0472">Membrane</keyword>
<evidence type="ECO:0000256" key="5">
    <source>
        <dbReference type="ARBA" id="ARBA00023065"/>
    </source>
</evidence>
<gene>
    <name evidence="12" type="ORF">QLX08_007162</name>
</gene>
<dbReference type="InterPro" id="IPR003280">
    <property type="entry name" value="2pore_dom_K_chnl"/>
</dbReference>
<dbReference type="Gene3D" id="1.10.287.70">
    <property type="match status" value="1"/>
</dbReference>
<dbReference type="PANTHER" id="PTHR11003:SF331">
    <property type="entry name" value="OPEN RECTIFIER POTASSIUM CHANNEL PROTEIN 1"/>
    <property type="match status" value="1"/>
</dbReference>
<evidence type="ECO:0000313" key="13">
    <source>
        <dbReference type="Proteomes" id="UP001432146"/>
    </source>
</evidence>
<dbReference type="Proteomes" id="UP001432146">
    <property type="component" value="Unassembled WGS sequence"/>
</dbReference>
<evidence type="ECO:0000256" key="4">
    <source>
        <dbReference type="ARBA" id="ARBA00022989"/>
    </source>
</evidence>
<sequence length="985" mass="112481">MSKKQWLVLLMLFLTYLLLGASIFYHIESPLEIERAREAKRERIEINALLHAHYVPNFKHDYDEILKKLTQYCEKSVYNYTEGETDRLYWDFYNSFYFAYTVVSTIGYGNLAPTNMLSRILMIFYGLIGIPMNGILLTQLGEFFGRVFVKAHRKYKSYKHGHSDYYARKLTTFETGKVGLAAQIFVHLMPGFVMFIFFPAFLFCYYERWTYDEAVYYAFVTLTTIGFGDYVAGKDNSKGSGFFFVLYKAFLICWISFGLGYTVMIMTFIARGMRSKKITRIEHKLAVNLKHTQSKIWNEFNKEINYLRRVFNELQLSKVKRVYIDECNCEIPPLKFPRSNSFPDLRDLLYCSKEKDKLCNNRPRRRANSEVVPTEAEITRVVSETDLQRIDKRATFATHAMVQPAELLARLVNVLGYIPPVAEDTGADNSNQTTFVHQDIGHRSNKLEESNGKEHREKESNTGSGIGTIAGEKIPAYRFAKPRSRATSEIKLYETKNEDRNIEWTWSGPTTAKKVRELMKSRTSEPTDREHGSKERKFSKLGSFASTRSVSKAPVSSAPWKGRFSTSSEKKNSKLDREINRDNGQSFASESASIDDRRDSTTWNLRRHYHTHTGADDTGNPNAETANHLLEETSLADLLRALTVLRASVATNSSWTSVANADQFQRDQPRRKMGIASSTPPKLPSLFTLFSASPPTSTTTENATTQESYSNKLLSSRNRRDSRRGSWTFVTPTIGKSRRFSLRPVATPVGPPTPPKTDSPRLSDSRRTARENRRSFLFESPKEPLILTERVPGRSTPIKSSPNDRRFSLRPSQNPNGSPLVPSFKAIPRWKAGTLQRQIGETNLRRRARAFSLSDVHAEERSEPFDLSSEICDKRDRNTKDCRKNELVKNSDRFTSSYRSSNRRYSNTVSQETAGASNSVRLEEKTVEIGVSRSNDFSTTVDFTPDYNLLVDVDAESLTEVKIENPVTKVVRNSRAASNSWVDSP</sequence>
<reference evidence="12 13" key="1">
    <citation type="submission" date="2024-05" db="EMBL/GenBank/DDBJ databases">
        <title>The nuclear and mitochondrial genome assemblies of Tetragonisca angustula (Apidae: Meliponini), a tiny yet remarkable pollinator in the Neotropics.</title>
        <authorList>
            <person name="Ferrari R."/>
            <person name="Ricardo P.C."/>
            <person name="Dias F.C."/>
            <person name="Araujo N.S."/>
            <person name="Soares D.O."/>
            <person name="Zhou Q.-S."/>
            <person name="Zhu C.-D."/>
            <person name="Coutinho L."/>
            <person name="Airas M.C."/>
            <person name="Batista T.M."/>
        </authorList>
    </citation>
    <scope>NUCLEOTIDE SEQUENCE [LARGE SCALE GENOMIC DNA]</scope>
    <source>
        <strain evidence="12">ASF017062</strain>
        <tissue evidence="12">Abdomen</tissue>
    </source>
</reference>
<evidence type="ECO:0000256" key="10">
    <source>
        <dbReference type="SAM" id="Phobius"/>
    </source>
</evidence>
<feature type="compositionally biased region" description="Basic and acidic residues" evidence="9">
    <location>
        <begin position="515"/>
        <end position="538"/>
    </location>
</feature>
<feature type="domain" description="Potassium channel" evidence="11">
    <location>
        <begin position="87"/>
        <end position="144"/>
    </location>
</feature>
<feature type="domain" description="Potassium channel" evidence="11">
    <location>
        <begin position="193"/>
        <end position="271"/>
    </location>
</feature>
<dbReference type="GO" id="GO:0015271">
    <property type="term" value="F:outward rectifier potassium channel activity"/>
    <property type="evidence" value="ECO:0007669"/>
    <property type="project" value="TreeGrafter"/>
</dbReference>
<feature type="compositionally biased region" description="Basic and acidic residues" evidence="9">
    <location>
        <begin position="758"/>
        <end position="782"/>
    </location>
</feature>
<dbReference type="AlphaFoldDB" id="A0AAW0ZRS6"/>
<feature type="region of interest" description="Disordered" evidence="9">
    <location>
        <begin position="515"/>
        <end position="599"/>
    </location>
</feature>
<evidence type="ECO:0000256" key="7">
    <source>
        <dbReference type="ARBA" id="ARBA00023303"/>
    </source>
</evidence>
<dbReference type="Pfam" id="PF07885">
    <property type="entry name" value="Ion_trans_2"/>
    <property type="match status" value="2"/>
</dbReference>
<feature type="transmembrane region" description="Helical" evidence="10">
    <location>
        <begin position="245"/>
        <end position="270"/>
    </location>
</feature>
<keyword evidence="13" id="KW-1185">Reference proteome</keyword>
<evidence type="ECO:0000256" key="6">
    <source>
        <dbReference type="ARBA" id="ARBA00023136"/>
    </source>
</evidence>